<evidence type="ECO:0000313" key="8">
    <source>
        <dbReference type="Proteomes" id="UP000056255"/>
    </source>
</evidence>
<evidence type="ECO:0000313" key="3">
    <source>
        <dbReference type="EMBL" id="AKV74766.1"/>
    </source>
</evidence>
<sequence>MTLDEFLSRELKGEDPQSIPGVEVEQIISTFKRLRYKYKDKIHDAELKIYSEIAESLFEMRLIKVVENREIKDSFDSWHNEAVNKMRDLYVNYLTGAYVNRDGKVLCEVRSNLKMDGIELKQGDYVMLGLKRAFSLWLAGYVEPCRVERR</sequence>
<evidence type="ECO:0000259" key="2">
    <source>
        <dbReference type="Pfam" id="PF25865"/>
    </source>
</evidence>
<dbReference type="Pfam" id="PF25865">
    <property type="entry name" value="Gins15_C"/>
    <property type="match status" value="1"/>
</dbReference>
<dbReference type="Proteomes" id="UP000062398">
    <property type="component" value="Chromosome"/>
</dbReference>
<evidence type="ECO:0000313" key="6">
    <source>
        <dbReference type="EMBL" id="AKV81499.1"/>
    </source>
</evidence>
<proteinExistence type="predicted"/>
<evidence type="ECO:0008006" key="13">
    <source>
        <dbReference type="Google" id="ProtNLM"/>
    </source>
</evidence>
<dbReference type="Proteomes" id="UP000062475">
    <property type="component" value="Chromosome"/>
</dbReference>
<dbReference type="EMBL" id="CP012175">
    <property type="protein sequence ID" value="AKV81499.1"/>
    <property type="molecule type" value="Genomic_DNA"/>
</dbReference>
<dbReference type="InterPro" id="IPR059062">
    <property type="entry name" value="Gins15_C"/>
</dbReference>
<evidence type="ECO:0000313" key="5">
    <source>
        <dbReference type="EMBL" id="AKV79254.1"/>
    </source>
</evidence>
<dbReference type="Pfam" id="PF25864">
    <property type="entry name" value="Gins15_N"/>
    <property type="match status" value="1"/>
</dbReference>
<evidence type="ECO:0000313" key="9">
    <source>
        <dbReference type="Proteomes" id="UP000061362"/>
    </source>
</evidence>
<evidence type="ECO:0000313" key="12">
    <source>
        <dbReference type="Proteomes" id="UP000068832"/>
    </source>
</evidence>
<evidence type="ECO:0000313" key="7">
    <source>
        <dbReference type="EMBL" id="AKV83734.1"/>
    </source>
</evidence>
<gene>
    <name evidence="3" type="ORF">MsedA_1834</name>
    <name evidence="4" type="ORF">MsedB_1836</name>
    <name evidence="5" type="ORF">MsedC_1834</name>
    <name evidence="6" type="ORF">MsedD_1835</name>
    <name evidence="7" type="ORF">MsedE_1836</name>
</gene>
<dbReference type="EMBL" id="CP012173">
    <property type="protein sequence ID" value="AKV77002.1"/>
    <property type="molecule type" value="Genomic_DNA"/>
</dbReference>
<dbReference type="InterPro" id="IPR059061">
    <property type="entry name" value="Gins15_N"/>
</dbReference>
<evidence type="ECO:0000313" key="4">
    <source>
        <dbReference type="EMBL" id="AKV77002.1"/>
    </source>
</evidence>
<dbReference type="EMBL" id="CP012174">
    <property type="protein sequence ID" value="AKV79254.1"/>
    <property type="molecule type" value="Genomic_DNA"/>
</dbReference>
<organism evidence="4 11">
    <name type="scientific">Metallosphaera sedula</name>
    <dbReference type="NCBI Taxonomy" id="43687"/>
    <lineage>
        <taxon>Archaea</taxon>
        <taxon>Thermoproteota</taxon>
        <taxon>Thermoprotei</taxon>
        <taxon>Sulfolobales</taxon>
        <taxon>Sulfolobaceae</taxon>
        <taxon>Metallosphaera</taxon>
    </lineage>
</organism>
<name>A0A0K1SQA6_9CREN</name>
<accession>A0A0K1SQA6</accession>
<dbReference type="OrthoDB" id="34038at2157"/>
<dbReference type="AlphaFoldDB" id="A0A0K1SQA6"/>
<evidence type="ECO:0000259" key="1">
    <source>
        <dbReference type="Pfam" id="PF25864"/>
    </source>
</evidence>
<dbReference type="Proteomes" id="UP000061362">
    <property type="component" value="Chromosome"/>
</dbReference>
<reference evidence="9 10" key="1">
    <citation type="journal article" date="2015" name="Genome Announc.">
        <title>Complete Genome Sequences of Evolved Arsenate-Resistant Metallosphaera sedula Strains.</title>
        <authorList>
            <person name="Ai C."/>
            <person name="McCarthy S."/>
            <person name="Schackwitz W."/>
            <person name="Martin J."/>
            <person name="Lipzen A."/>
            <person name="Blum P."/>
        </authorList>
    </citation>
    <scope>NUCLEOTIDE SEQUENCE [LARGE SCALE GENOMIC DNA]</scope>
    <source>
        <strain evidence="5 10">ARS120-1</strain>
        <strain evidence="6 9">ARS120-2</strain>
        <strain evidence="3 12">ARS50-1</strain>
        <strain evidence="4 11">ARS50-2</strain>
    </source>
</reference>
<dbReference type="EMBL" id="CP012172">
    <property type="protein sequence ID" value="AKV74766.1"/>
    <property type="molecule type" value="Genomic_DNA"/>
</dbReference>
<dbReference type="Proteomes" id="UP000056255">
    <property type="component" value="Chromosome"/>
</dbReference>
<feature type="domain" description="Gins15 C-terminal" evidence="2">
    <location>
        <begin position="96"/>
        <end position="146"/>
    </location>
</feature>
<protein>
    <recommendedName>
        <fullName evidence="13">GINS subunit domain-containing protein</fullName>
    </recommendedName>
</protein>
<reference evidence="7 8" key="2">
    <citation type="submission" date="2015-07" db="EMBL/GenBank/DDBJ databases">
        <title>Physiological, transcriptional responses and genome re-sequencing of acid resistant extremely thermoacidophilic Metallosphaera sedula SARC-M1.</title>
        <authorList>
            <person name="Ai C."/>
            <person name="McCarthy S."/>
            <person name="Eckrich V."/>
            <person name="Rudrappa D."/>
            <person name="Qiu G."/>
            <person name="Blum P."/>
        </authorList>
    </citation>
    <scope>NUCLEOTIDE SEQUENCE [LARGE SCALE GENOMIC DNA]</scope>
    <source>
        <strain evidence="7 8">SARC-M1</strain>
    </source>
</reference>
<dbReference type="Proteomes" id="UP000068832">
    <property type="component" value="Chromosome"/>
</dbReference>
<dbReference type="PATRIC" id="fig|43687.5.peg.1931"/>
<dbReference type="EMBL" id="CP012176">
    <property type="protein sequence ID" value="AKV83734.1"/>
    <property type="molecule type" value="Genomic_DNA"/>
</dbReference>
<feature type="domain" description="Gins15 N-terminal" evidence="1">
    <location>
        <begin position="3"/>
        <end position="76"/>
    </location>
</feature>
<evidence type="ECO:0000313" key="11">
    <source>
        <dbReference type="Proteomes" id="UP000062475"/>
    </source>
</evidence>
<evidence type="ECO:0000313" key="10">
    <source>
        <dbReference type="Proteomes" id="UP000062398"/>
    </source>
</evidence>